<dbReference type="EMBL" id="BEGY01000013">
    <property type="protein sequence ID" value="GAX75758.1"/>
    <property type="molecule type" value="Genomic_DNA"/>
</dbReference>
<sequence length="175" mass="18771">MNKYKWSQLRFFPFLLDICTGAVCAVAAVTALAAYNIIKKRKTNRKKPSLQGTQPTLAAPHIPEALPEFPPTPAAEAPAHPATLSPASDHPTSPSAASGRANPRLPPVIHNKGPNKPNKGDLPHGVGRGPGIMLVDPSEDMQEKRREANQSVVCEKFPAITTHAELDGHREEVAS</sequence>
<evidence type="ECO:0000256" key="1">
    <source>
        <dbReference type="SAM" id="MobiDB-lite"/>
    </source>
</evidence>
<evidence type="ECO:0000313" key="4">
    <source>
        <dbReference type="Proteomes" id="UP000232323"/>
    </source>
</evidence>
<protein>
    <submittedName>
        <fullName evidence="3">Uncharacterized protein</fullName>
    </submittedName>
</protein>
<organism evidence="3 4">
    <name type="scientific">Chlamydomonas eustigma</name>
    <dbReference type="NCBI Taxonomy" id="1157962"/>
    <lineage>
        <taxon>Eukaryota</taxon>
        <taxon>Viridiplantae</taxon>
        <taxon>Chlorophyta</taxon>
        <taxon>core chlorophytes</taxon>
        <taxon>Chlorophyceae</taxon>
        <taxon>CS clade</taxon>
        <taxon>Chlamydomonadales</taxon>
        <taxon>Chlamydomonadaceae</taxon>
        <taxon>Chlamydomonas</taxon>
    </lineage>
</organism>
<dbReference type="Proteomes" id="UP000232323">
    <property type="component" value="Unassembled WGS sequence"/>
</dbReference>
<evidence type="ECO:0000313" key="3">
    <source>
        <dbReference type="EMBL" id="GAX75758.1"/>
    </source>
</evidence>
<feature type="region of interest" description="Disordered" evidence="1">
    <location>
        <begin position="62"/>
        <end position="150"/>
    </location>
</feature>
<keyword evidence="2" id="KW-0472">Membrane</keyword>
<proteinExistence type="predicted"/>
<name>A0A250WY29_9CHLO</name>
<keyword evidence="2" id="KW-0812">Transmembrane</keyword>
<keyword evidence="2" id="KW-1133">Transmembrane helix</keyword>
<keyword evidence="4" id="KW-1185">Reference proteome</keyword>
<dbReference type="AlphaFoldDB" id="A0A250WY29"/>
<evidence type="ECO:0000256" key="2">
    <source>
        <dbReference type="SAM" id="Phobius"/>
    </source>
</evidence>
<gene>
    <name evidence="3" type="ORF">CEUSTIGMA_g3201.t1</name>
</gene>
<comment type="caution">
    <text evidence="3">The sequence shown here is derived from an EMBL/GenBank/DDBJ whole genome shotgun (WGS) entry which is preliminary data.</text>
</comment>
<feature type="transmembrane region" description="Helical" evidence="2">
    <location>
        <begin position="12"/>
        <end position="38"/>
    </location>
</feature>
<reference evidence="3 4" key="1">
    <citation type="submission" date="2017-08" db="EMBL/GenBank/DDBJ databases">
        <title>Acidophilic green algal genome provides insights into adaptation to an acidic environment.</title>
        <authorList>
            <person name="Hirooka S."/>
            <person name="Hirose Y."/>
            <person name="Kanesaki Y."/>
            <person name="Higuchi S."/>
            <person name="Fujiwara T."/>
            <person name="Onuma R."/>
            <person name="Era A."/>
            <person name="Ohbayashi R."/>
            <person name="Uzuka A."/>
            <person name="Nozaki H."/>
            <person name="Yoshikawa H."/>
            <person name="Miyagishima S.Y."/>
        </authorList>
    </citation>
    <scope>NUCLEOTIDE SEQUENCE [LARGE SCALE GENOMIC DNA]</scope>
    <source>
        <strain evidence="3 4">NIES-2499</strain>
    </source>
</reference>
<accession>A0A250WY29</accession>